<dbReference type="RefSeq" id="WP_413270924.1">
    <property type="nucleotide sequence ID" value="NZ_JBHFNQ010000103.1"/>
</dbReference>
<dbReference type="SUPFAM" id="SSF52172">
    <property type="entry name" value="CheY-like"/>
    <property type="match status" value="1"/>
</dbReference>
<protein>
    <submittedName>
        <fullName evidence="3">Response regulator</fullName>
    </submittedName>
</protein>
<name>A0ABV4X4W8_9CYAN</name>
<dbReference type="PANTHER" id="PTHR44520:SF2">
    <property type="entry name" value="RESPONSE REGULATOR RCP1"/>
    <property type="match status" value="1"/>
</dbReference>
<dbReference type="InterPro" id="IPR011006">
    <property type="entry name" value="CheY-like_superfamily"/>
</dbReference>
<comment type="caution">
    <text evidence="3">The sequence shown here is derived from an EMBL/GenBank/DDBJ whole genome shotgun (WGS) entry which is preliminary data.</text>
</comment>
<feature type="domain" description="Response regulatory" evidence="2">
    <location>
        <begin position="9"/>
        <end position="134"/>
    </location>
</feature>
<evidence type="ECO:0000256" key="1">
    <source>
        <dbReference type="PROSITE-ProRule" id="PRU00169"/>
    </source>
</evidence>
<keyword evidence="4" id="KW-1185">Reference proteome</keyword>
<evidence type="ECO:0000313" key="3">
    <source>
        <dbReference type="EMBL" id="MFB2877832.1"/>
    </source>
</evidence>
<accession>A0ABV4X4W8</accession>
<organism evidence="3 4">
    <name type="scientific">Floridaenema aerugineum BLCC-F46</name>
    <dbReference type="NCBI Taxonomy" id="3153654"/>
    <lineage>
        <taxon>Bacteria</taxon>
        <taxon>Bacillati</taxon>
        <taxon>Cyanobacteriota</taxon>
        <taxon>Cyanophyceae</taxon>
        <taxon>Oscillatoriophycideae</taxon>
        <taxon>Aerosakkonematales</taxon>
        <taxon>Aerosakkonemataceae</taxon>
        <taxon>Floridanema</taxon>
        <taxon>Floridanema aerugineum</taxon>
    </lineage>
</organism>
<dbReference type="InterPro" id="IPR052893">
    <property type="entry name" value="TCS_response_regulator"/>
</dbReference>
<dbReference type="Pfam" id="PF00072">
    <property type="entry name" value="Response_reg"/>
    <property type="match status" value="1"/>
</dbReference>
<dbReference type="Proteomes" id="UP001576774">
    <property type="component" value="Unassembled WGS sequence"/>
</dbReference>
<gene>
    <name evidence="3" type="ORF">ACE1CC_13335</name>
</gene>
<keyword evidence="1" id="KW-0597">Phosphoprotein</keyword>
<dbReference type="EMBL" id="JBHFNQ010000103">
    <property type="protein sequence ID" value="MFB2877832.1"/>
    <property type="molecule type" value="Genomic_DNA"/>
</dbReference>
<dbReference type="InterPro" id="IPR001789">
    <property type="entry name" value="Sig_transdc_resp-reg_receiver"/>
</dbReference>
<dbReference type="CDD" id="cd17557">
    <property type="entry name" value="REC_Rcp-like"/>
    <property type="match status" value="1"/>
</dbReference>
<evidence type="ECO:0000313" key="4">
    <source>
        <dbReference type="Proteomes" id="UP001576774"/>
    </source>
</evidence>
<sequence>MEKSPTERLILIVEDNPDHASLITNALTESSTHYRIVTIANGTKAMDFLHHRGEYADASRPDLILLDLHLPGKDGKEILTEIKADPQLHRIPIVVLTMSQSDQDIFGIYALQGNCYVIKSDDLHHLTQTVKRIEEFWLRIVTLPLE</sequence>
<dbReference type="SMART" id="SM00448">
    <property type="entry name" value="REC"/>
    <property type="match status" value="1"/>
</dbReference>
<dbReference type="PROSITE" id="PS50110">
    <property type="entry name" value="RESPONSE_REGULATORY"/>
    <property type="match status" value="1"/>
</dbReference>
<dbReference type="PANTHER" id="PTHR44520">
    <property type="entry name" value="RESPONSE REGULATOR RCP1-RELATED"/>
    <property type="match status" value="1"/>
</dbReference>
<proteinExistence type="predicted"/>
<reference evidence="3 4" key="1">
    <citation type="submission" date="2024-09" db="EMBL/GenBank/DDBJ databases">
        <title>Floridaenema gen nov. (Aerosakkonemataceae, Aerosakkonematales ord. nov., Cyanobacteria) from benthic tropical and subtropical fresh waters, with the description of four new species.</title>
        <authorList>
            <person name="Moretto J.A."/>
            <person name="Berthold D.E."/>
            <person name="Lefler F.W."/>
            <person name="Huang I.-S."/>
            <person name="Laughinghouse H. IV."/>
        </authorList>
    </citation>
    <scope>NUCLEOTIDE SEQUENCE [LARGE SCALE GENOMIC DNA]</scope>
    <source>
        <strain evidence="3 4">BLCC-F46</strain>
    </source>
</reference>
<evidence type="ECO:0000259" key="2">
    <source>
        <dbReference type="PROSITE" id="PS50110"/>
    </source>
</evidence>
<dbReference type="Gene3D" id="3.40.50.2300">
    <property type="match status" value="1"/>
</dbReference>
<feature type="modified residue" description="4-aspartylphosphate" evidence="1">
    <location>
        <position position="67"/>
    </location>
</feature>